<evidence type="ECO:0000256" key="3">
    <source>
        <dbReference type="ARBA" id="ARBA00023274"/>
    </source>
</evidence>
<evidence type="ECO:0000256" key="4">
    <source>
        <dbReference type="SAM" id="MobiDB-lite"/>
    </source>
</evidence>
<evidence type="ECO:0000256" key="1">
    <source>
        <dbReference type="ARBA" id="ARBA00007926"/>
    </source>
</evidence>
<keyword evidence="2 6" id="KW-0689">Ribosomal protein</keyword>
<proteinExistence type="inferred from homology"/>
<organism evidence="6 7">
    <name type="scientific">Piptocephalis cylindrospora</name>
    <dbReference type="NCBI Taxonomy" id="1907219"/>
    <lineage>
        <taxon>Eukaryota</taxon>
        <taxon>Fungi</taxon>
        <taxon>Fungi incertae sedis</taxon>
        <taxon>Zoopagomycota</taxon>
        <taxon>Zoopagomycotina</taxon>
        <taxon>Zoopagomycetes</taxon>
        <taxon>Zoopagales</taxon>
        <taxon>Piptocephalidaceae</taxon>
        <taxon>Piptocephalis</taxon>
    </lineage>
</organism>
<dbReference type="PANTHER" id="PTHR10544">
    <property type="entry name" value="60S RIBOSOMAL PROTEIN L28"/>
    <property type="match status" value="1"/>
</dbReference>
<keyword evidence="7" id="KW-1185">Reference proteome</keyword>
<gene>
    <name evidence="6" type="ORF">BJ684DRAFT_12726</name>
</gene>
<dbReference type="AlphaFoldDB" id="A0A4P9XYR3"/>
<reference evidence="7" key="1">
    <citation type="journal article" date="2018" name="Nat. Microbiol.">
        <title>Leveraging single-cell genomics to expand the fungal tree of life.</title>
        <authorList>
            <person name="Ahrendt S.R."/>
            <person name="Quandt C.A."/>
            <person name="Ciobanu D."/>
            <person name="Clum A."/>
            <person name="Salamov A."/>
            <person name="Andreopoulos B."/>
            <person name="Cheng J.F."/>
            <person name="Woyke T."/>
            <person name="Pelin A."/>
            <person name="Henrissat B."/>
            <person name="Reynolds N.K."/>
            <person name="Benny G.L."/>
            <person name="Smith M.E."/>
            <person name="James T.Y."/>
            <person name="Grigoriev I.V."/>
        </authorList>
    </citation>
    <scope>NUCLEOTIDE SEQUENCE [LARGE SCALE GENOMIC DNA]</scope>
</reference>
<evidence type="ECO:0000313" key="6">
    <source>
        <dbReference type="EMBL" id="RKP11575.1"/>
    </source>
</evidence>
<dbReference type="Gene3D" id="3.30.390.110">
    <property type="match status" value="1"/>
</dbReference>
<dbReference type="FunFam" id="3.30.390.110:FF:000002">
    <property type="entry name" value="60S ribosomal protein L28"/>
    <property type="match status" value="1"/>
</dbReference>
<keyword evidence="3" id="KW-0687">Ribonucleoprotein</keyword>
<feature type="compositionally biased region" description="Basic residues" evidence="4">
    <location>
        <begin position="126"/>
        <end position="139"/>
    </location>
</feature>
<accession>A0A4P9XYR3</accession>
<dbReference type="EMBL" id="KZ988795">
    <property type="protein sequence ID" value="RKP11575.1"/>
    <property type="molecule type" value="Genomic_DNA"/>
</dbReference>
<evidence type="ECO:0000259" key="5">
    <source>
        <dbReference type="Pfam" id="PF01778"/>
    </source>
</evidence>
<dbReference type="InterPro" id="IPR029004">
    <property type="entry name" value="Ribosomal_eL28/Mak16"/>
</dbReference>
<protein>
    <submittedName>
        <fullName evidence="6">Ribosomal protein L28e</fullName>
    </submittedName>
</protein>
<comment type="similarity">
    <text evidence="1">Belongs to the eukaryotic ribosomal protein eL28 family.</text>
</comment>
<dbReference type="GO" id="GO:0005840">
    <property type="term" value="C:ribosome"/>
    <property type="evidence" value="ECO:0007669"/>
    <property type="project" value="UniProtKB-KW"/>
</dbReference>
<evidence type="ECO:0000313" key="7">
    <source>
        <dbReference type="Proteomes" id="UP000267251"/>
    </source>
</evidence>
<dbReference type="GO" id="GO:1990904">
    <property type="term" value="C:ribonucleoprotein complex"/>
    <property type="evidence" value="ECO:0007669"/>
    <property type="project" value="UniProtKB-KW"/>
</dbReference>
<dbReference type="GO" id="GO:0006412">
    <property type="term" value="P:translation"/>
    <property type="evidence" value="ECO:0007669"/>
    <property type="project" value="InterPro"/>
</dbReference>
<name>A0A4P9XYR3_9FUNG</name>
<dbReference type="Proteomes" id="UP000267251">
    <property type="component" value="Unassembled WGS sequence"/>
</dbReference>
<dbReference type="InterPro" id="IPR002672">
    <property type="entry name" value="Ribosomal_eL28"/>
</dbReference>
<evidence type="ECO:0000256" key="2">
    <source>
        <dbReference type="ARBA" id="ARBA00022980"/>
    </source>
</evidence>
<sequence length="139" mass="14947">MSADLTWELVKNQSCFLVKRSGLQFTTEPNNLAGVNSYKYSGLANARTVGLTANPKGRGVVLTTARGFRANKIANRQRSVALTRGGPRHTAKSIVGQIATYRPDLRSAALGRATALLRAQKAVKAGPKRRSTGPRASRK</sequence>
<feature type="domain" description="Ribosomal eL28/Mak16" evidence="5">
    <location>
        <begin position="5"/>
        <end position="118"/>
    </location>
</feature>
<dbReference type="OrthoDB" id="338850at2759"/>
<feature type="region of interest" description="Disordered" evidence="4">
    <location>
        <begin position="120"/>
        <end position="139"/>
    </location>
</feature>
<dbReference type="GO" id="GO:0003735">
    <property type="term" value="F:structural constituent of ribosome"/>
    <property type="evidence" value="ECO:0007669"/>
    <property type="project" value="InterPro"/>
</dbReference>
<dbReference type="Pfam" id="PF01778">
    <property type="entry name" value="Ribosomal_L28e"/>
    <property type="match status" value="1"/>
</dbReference>